<dbReference type="InterPro" id="IPR010227">
    <property type="entry name" value="NADH_Q_OxRdtase_chainM/4"/>
</dbReference>
<dbReference type="Pfam" id="PF00361">
    <property type="entry name" value="Proton_antipo_M"/>
    <property type="match status" value="1"/>
</dbReference>
<comment type="caution">
    <text evidence="9">The sequence shown here is derived from an EMBL/GenBank/DDBJ whole genome shotgun (WGS) entry which is preliminary data.</text>
</comment>
<comment type="subcellular location">
    <subcellularLocation>
        <location evidence="1">Endomembrane system</location>
        <topology evidence="1">Multi-pass membrane protein</topology>
    </subcellularLocation>
    <subcellularLocation>
        <location evidence="6">Membrane</location>
        <topology evidence="6">Multi-pass membrane protein</topology>
    </subcellularLocation>
</comment>
<keyword evidence="10" id="KW-1185">Reference proteome</keyword>
<evidence type="ECO:0000256" key="6">
    <source>
        <dbReference type="RuleBase" id="RU000320"/>
    </source>
</evidence>
<dbReference type="PRINTS" id="PR01437">
    <property type="entry name" value="NUOXDRDTASE4"/>
</dbReference>
<comment type="similarity">
    <text evidence="2">Belongs to the complex I subunit 4 family.</text>
</comment>
<feature type="transmembrane region" description="Helical" evidence="7">
    <location>
        <begin position="491"/>
        <end position="511"/>
    </location>
</feature>
<dbReference type="GO" id="GO:0008137">
    <property type="term" value="F:NADH dehydrogenase (ubiquinone) activity"/>
    <property type="evidence" value="ECO:0007669"/>
    <property type="project" value="InterPro"/>
</dbReference>
<organism evidence="9 10">
    <name type="scientific">Chryseotalea sanaruensis</name>
    <dbReference type="NCBI Taxonomy" id="2482724"/>
    <lineage>
        <taxon>Bacteria</taxon>
        <taxon>Pseudomonadati</taxon>
        <taxon>Bacteroidota</taxon>
        <taxon>Cytophagia</taxon>
        <taxon>Cytophagales</taxon>
        <taxon>Chryseotaleaceae</taxon>
        <taxon>Chryseotalea</taxon>
    </lineage>
</organism>
<feature type="transmembrane region" description="Helical" evidence="7">
    <location>
        <begin position="273"/>
        <end position="293"/>
    </location>
</feature>
<dbReference type="EMBL" id="BHXQ01000001">
    <property type="protein sequence ID" value="GCC50524.1"/>
    <property type="molecule type" value="Genomic_DNA"/>
</dbReference>
<evidence type="ECO:0000256" key="3">
    <source>
        <dbReference type="ARBA" id="ARBA00022692"/>
    </source>
</evidence>
<evidence type="ECO:0000256" key="5">
    <source>
        <dbReference type="ARBA" id="ARBA00023136"/>
    </source>
</evidence>
<dbReference type="GO" id="GO:0003954">
    <property type="term" value="F:NADH dehydrogenase activity"/>
    <property type="evidence" value="ECO:0007669"/>
    <property type="project" value="TreeGrafter"/>
</dbReference>
<evidence type="ECO:0000259" key="8">
    <source>
        <dbReference type="Pfam" id="PF00361"/>
    </source>
</evidence>
<keyword evidence="4 7" id="KW-1133">Transmembrane helix</keyword>
<feature type="transmembrane region" description="Helical" evidence="7">
    <location>
        <begin position="171"/>
        <end position="191"/>
    </location>
</feature>
<feature type="transmembrane region" description="Helical" evidence="7">
    <location>
        <begin position="358"/>
        <end position="380"/>
    </location>
</feature>
<evidence type="ECO:0000313" key="10">
    <source>
        <dbReference type="Proteomes" id="UP000288227"/>
    </source>
</evidence>
<feature type="transmembrane region" description="Helical" evidence="7">
    <location>
        <begin position="139"/>
        <end position="159"/>
    </location>
</feature>
<protein>
    <submittedName>
        <fullName evidence="9">Oxidoreductase</fullName>
    </submittedName>
</protein>
<dbReference type="GO" id="GO:0015990">
    <property type="term" value="P:electron transport coupled proton transport"/>
    <property type="evidence" value="ECO:0007669"/>
    <property type="project" value="TreeGrafter"/>
</dbReference>
<evidence type="ECO:0000256" key="7">
    <source>
        <dbReference type="SAM" id="Phobius"/>
    </source>
</evidence>
<evidence type="ECO:0000256" key="2">
    <source>
        <dbReference type="ARBA" id="ARBA00009025"/>
    </source>
</evidence>
<dbReference type="PANTHER" id="PTHR43507">
    <property type="entry name" value="NADH-UBIQUINONE OXIDOREDUCTASE CHAIN 4"/>
    <property type="match status" value="1"/>
</dbReference>
<keyword evidence="3 6" id="KW-0812">Transmembrane</keyword>
<gene>
    <name evidence="9" type="ORF">SanaruYs_07390</name>
</gene>
<dbReference type="GO" id="GO:0012505">
    <property type="term" value="C:endomembrane system"/>
    <property type="evidence" value="ECO:0007669"/>
    <property type="project" value="UniProtKB-SubCell"/>
</dbReference>
<dbReference type="OrthoDB" id="9811718at2"/>
<feature type="transmembrane region" description="Helical" evidence="7">
    <location>
        <begin position="90"/>
        <end position="109"/>
    </location>
</feature>
<feature type="transmembrane region" description="Helical" evidence="7">
    <location>
        <begin position="239"/>
        <end position="261"/>
    </location>
</feature>
<sequence length="538" mass="59222">MQAYLLSLLLIIPLAGALVTLAMPSTSKQFRTIALAISLLQVIVLLLVFSHYSTQQNGLQLIELKPWITLDMGAWGILKANYFLAVDGLSLPLVALSVIVILIAVISSWKIEKSPKGYFALLLILNAAVIGTFCAQDFLLFYLFFEFMLLPMFFLIGIWGGVKREYASIKFFLYTLLGSIFILIVMIALYLSTQSIGDGELIIHSFSLVDMQDVNNIISNSILDPQRNVSILGMSARTWAFILLFIGFGIKLPMIPLHTWLPDAHVEAPTPISVLLAALLLKIGGYGLLRITYPIFPDIALELSWLVALFGVVSIIYGGLAAMASKDLKRLIAYSSVSHMGFVLLGVASVTPEGSAGAIYQMVSHGIISTMLFLLVGVLYDRTHDRMIGNYSGLSTKMPVYFTFTLIAFFASLGLPGLSGFMAELMVFLGAFKSGSTNYLLHESFAIVATFGLVLGAIYYLWTLQRMFFGKFHVKSGINNNLADVDLREKIMLIPLLLITITLGIFPQLLLDFINPFAEAFSSSILESGKTLRALLQR</sequence>
<keyword evidence="5 7" id="KW-0472">Membrane</keyword>
<dbReference type="NCBIfam" id="TIGR01972">
    <property type="entry name" value="NDH_I_M"/>
    <property type="match status" value="1"/>
</dbReference>
<dbReference type="Proteomes" id="UP000288227">
    <property type="component" value="Unassembled WGS sequence"/>
</dbReference>
<dbReference type="GO" id="GO:0042773">
    <property type="term" value="P:ATP synthesis coupled electron transport"/>
    <property type="evidence" value="ECO:0007669"/>
    <property type="project" value="InterPro"/>
</dbReference>
<feature type="transmembrane region" description="Helical" evidence="7">
    <location>
        <begin position="401"/>
        <end position="432"/>
    </location>
</feature>
<evidence type="ECO:0000313" key="9">
    <source>
        <dbReference type="EMBL" id="GCC50524.1"/>
    </source>
</evidence>
<accession>A0A401U6E1</accession>
<evidence type="ECO:0000256" key="1">
    <source>
        <dbReference type="ARBA" id="ARBA00004127"/>
    </source>
</evidence>
<name>A0A401U6E1_9BACT</name>
<dbReference type="GO" id="GO:0016020">
    <property type="term" value="C:membrane"/>
    <property type="evidence" value="ECO:0007669"/>
    <property type="project" value="UniProtKB-SubCell"/>
</dbReference>
<dbReference type="RefSeq" id="WP_127121150.1">
    <property type="nucleotide sequence ID" value="NZ_BHXQ01000001.1"/>
</dbReference>
<feature type="transmembrane region" description="Helical" evidence="7">
    <location>
        <begin position="305"/>
        <end position="324"/>
    </location>
</feature>
<reference evidence="9 10" key="1">
    <citation type="submission" date="2018-11" db="EMBL/GenBank/DDBJ databases">
        <title>Chryseotalea sanarue gen. nov., sp., nov., a member of the family Cytophagaceae, isolated from a brackish lake in Hamamatsu Japan.</title>
        <authorList>
            <person name="Maejima Y."/>
            <person name="Iino T."/>
            <person name="Muraguchi Y."/>
            <person name="Fukuda K."/>
            <person name="Ohkuma M."/>
            <person name="Moriuchi R."/>
            <person name="Dohra H."/>
            <person name="Kimbara K."/>
            <person name="Shintani M."/>
        </authorList>
    </citation>
    <scope>NUCLEOTIDE SEQUENCE [LARGE SCALE GENOMIC DNA]</scope>
    <source>
        <strain evidence="9 10">Ys</strain>
    </source>
</reference>
<dbReference type="PANTHER" id="PTHR43507:SF1">
    <property type="entry name" value="NADH-UBIQUINONE OXIDOREDUCTASE CHAIN 4"/>
    <property type="match status" value="1"/>
</dbReference>
<dbReference type="InterPro" id="IPR001750">
    <property type="entry name" value="ND/Mrp_TM"/>
</dbReference>
<dbReference type="GO" id="GO:0048039">
    <property type="term" value="F:ubiquinone binding"/>
    <property type="evidence" value="ECO:0007669"/>
    <property type="project" value="TreeGrafter"/>
</dbReference>
<feature type="transmembrane region" description="Helical" evidence="7">
    <location>
        <begin position="116"/>
        <end position="133"/>
    </location>
</feature>
<dbReference type="AlphaFoldDB" id="A0A401U6E1"/>
<evidence type="ECO:0000256" key="4">
    <source>
        <dbReference type="ARBA" id="ARBA00022989"/>
    </source>
</evidence>
<feature type="domain" description="NADH:quinone oxidoreductase/Mrp antiporter transmembrane" evidence="8">
    <location>
        <begin position="135"/>
        <end position="447"/>
    </location>
</feature>
<feature type="transmembrane region" description="Helical" evidence="7">
    <location>
        <begin position="444"/>
        <end position="462"/>
    </location>
</feature>
<dbReference type="InterPro" id="IPR003918">
    <property type="entry name" value="NADH_UbQ_OxRdtase"/>
</dbReference>
<proteinExistence type="inferred from homology"/>
<feature type="transmembrane region" description="Helical" evidence="7">
    <location>
        <begin position="32"/>
        <end position="52"/>
    </location>
</feature>
<feature type="transmembrane region" description="Helical" evidence="7">
    <location>
        <begin position="331"/>
        <end position="352"/>
    </location>
</feature>